<evidence type="ECO:0000256" key="1">
    <source>
        <dbReference type="SAM" id="MobiDB-lite"/>
    </source>
</evidence>
<evidence type="ECO:0000313" key="2">
    <source>
        <dbReference type="EMBL" id="KAA8542967.1"/>
    </source>
</evidence>
<proteinExistence type="predicted"/>
<dbReference type="AlphaFoldDB" id="A0A5J5BMH3"/>
<protein>
    <recommendedName>
        <fullName evidence="4">Retrotransposon gag domain-containing protein</fullName>
    </recommendedName>
</protein>
<dbReference type="EMBL" id="CM018035">
    <property type="protein sequence ID" value="KAA8542967.1"/>
    <property type="molecule type" value="Genomic_DNA"/>
</dbReference>
<evidence type="ECO:0008006" key="4">
    <source>
        <dbReference type="Google" id="ProtNLM"/>
    </source>
</evidence>
<feature type="compositionally biased region" description="Polar residues" evidence="1">
    <location>
        <begin position="167"/>
        <end position="178"/>
    </location>
</feature>
<gene>
    <name evidence="2" type="ORF">F0562_024109</name>
</gene>
<dbReference type="Proteomes" id="UP000325577">
    <property type="component" value="Linkage Group LG12"/>
</dbReference>
<name>A0A5J5BMH3_9ASTE</name>
<dbReference type="OrthoDB" id="1748989at2759"/>
<reference evidence="2 3" key="1">
    <citation type="submission" date="2019-09" db="EMBL/GenBank/DDBJ databases">
        <title>A chromosome-level genome assembly of the Chinese tupelo Nyssa sinensis.</title>
        <authorList>
            <person name="Yang X."/>
            <person name="Kang M."/>
            <person name="Yang Y."/>
            <person name="Xiong H."/>
            <person name="Wang M."/>
            <person name="Zhang Z."/>
            <person name="Wang Z."/>
            <person name="Wu H."/>
            <person name="Ma T."/>
            <person name="Liu J."/>
            <person name="Xi Z."/>
        </authorList>
    </citation>
    <scope>NUCLEOTIDE SEQUENCE [LARGE SCALE GENOMIC DNA]</scope>
    <source>
        <strain evidence="2">J267</strain>
        <tissue evidence="2">Leaf</tissue>
    </source>
</reference>
<evidence type="ECO:0000313" key="3">
    <source>
        <dbReference type="Proteomes" id="UP000325577"/>
    </source>
</evidence>
<sequence>MSKLDDSSGALSAAAVAKETLKDRVTQLDGQGRPFGRTSVDYGRKAGESGIVGHQTLANEYRVFPTHLSPGTLQLIIVHSTGFEMPRLEDLWDMEQYFKAVRAPFDDQVTMATMYLSGDAKLWWRTRYEDVLEGRCEINAWEELKRELKERSSSCLGTLHGSHESPRTSTVRENQSRPWGTDPSYRQRRTLIDRITHSDIKKRATSL</sequence>
<accession>A0A5J5BMH3</accession>
<organism evidence="2 3">
    <name type="scientific">Nyssa sinensis</name>
    <dbReference type="NCBI Taxonomy" id="561372"/>
    <lineage>
        <taxon>Eukaryota</taxon>
        <taxon>Viridiplantae</taxon>
        <taxon>Streptophyta</taxon>
        <taxon>Embryophyta</taxon>
        <taxon>Tracheophyta</taxon>
        <taxon>Spermatophyta</taxon>
        <taxon>Magnoliopsida</taxon>
        <taxon>eudicotyledons</taxon>
        <taxon>Gunneridae</taxon>
        <taxon>Pentapetalae</taxon>
        <taxon>asterids</taxon>
        <taxon>Cornales</taxon>
        <taxon>Nyssaceae</taxon>
        <taxon>Nyssa</taxon>
    </lineage>
</organism>
<feature type="region of interest" description="Disordered" evidence="1">
    <location>
        <begin position="155"/>
        <end position="184"/>
    </location>
</feature>
<keyword evidence="3" id="KW-1185">Reference proteome</keyword>